<dbReference type="CDD" id="cd17282">
    <property type="entry name" value="RMtype1_S_Eco16444ORF1681_TRD1-CR1_like"/>
    <property type="match status" value="1"/>
</dbReference>
<sequence length="448" mass="50201">MAGYQRYPDYKESDIDWIGDIPSHWDTRRAKFLFRRMQRPLRESDGVVTAFRDGEVTLRANRRTEGFTNSVKEIGYQGVRIGDLVVHAMDGFAGAIGVSDSDGKCSPVYSICTPVNLPKVNTKYYGFLLRNMAITGFVTALAKGVRERSTEFRYAEFKEIDLPFPPKNEQDIIIDFLNHETAKIDRLIAKQERLIELLKEKRQAVISHAVTKGLNPDVPMKGSAVEWLGEVPAHWVCKSFRYATQIFRGKFGHRPRNDPEFYDGKYPFIQTGDIARATKNITEYKQTLNEKGMSVSQIFPAGTLVMAIAANIGDTAILGFEAYAPDSVVGFKPKSDVMLEFLRYSLMGALPALQQTSTQSAQANLNVDRIGSVVAAFPPLEEQTEIIQYLDSLLNRYEVLENKAKDGIALMQEHRIALISAAVTGKIDVRGWLKPDTEQQETTEAATA</sequence>
<evidence type="ECO:0000313" key="5">
    <source>
        <dbReference type="EMBL" id="BAZ92612.1"/>
    </source>
</evidence>
<keyword evidence="5" id="KW-0255">Endonuclease</keyword>
<comment type="similarity">
    <text evidence="1">Belongs to the type-I restriction system S methylase family.</text>
</comment>
<evidence type="ECO:0000256" key="3">
    <source>
        <dbReference type="ARBA" id="ARBA00023125"/>
    </source>
</evidence>
<evidence type="ECO:0000256" key="2">
    <source>
        <dbReference type="ARBA" id="ARBA00022747"/>
    </source>
</evidence>
<evidence type="ECO:0000256" key="1">
    <source>
        <dbReference type="ARBA" id="ARBA00010923"/>
    </source>
</evidence>
<keyword evidence="2" id="KW-0680">Restriction system</keyword>
<dbReference type="OrthoDB" id="9798929at2"/>
<dbReference type="REBASE" id="193362">
    <property type="entry name" value="S.TthFOKN1ORF207P"/>
</dbReference>
<dbReference type="InterPro" id="IPR000055">
    <property type="entry name" value="Restrct_endonuc_typeI_TRD"/>
</dbReference>
<dbReference type="SUPFAM" id="SSF116734">
    <property type="entry name" value="DNA methylase specificity domain"/>
    <property type="match status" value="2"/>
</dbReference>
<organism evidence="5 6">
    <name type="scientific">Thiohalobacter thiocyanaticus</name>
    <dbReference type="NCBI Taxonomy" id="585455"/>
    <lineage>
        <taxon>Bacteria</taxon>
        <taxon>Pseudomonadati</taxon>
        <taxon>Pseudomonadota</taxon>
        <taxon>Gammaproteobacteria</taxon>
        <taxon>Thiohalobacterales</taxon>
        <taxon>Thiohalobacteraceae</taxon>
        <taxon>Thiohalobacter</taxon>
    </lineage>
</organism>
<keyword evidence="5" id="KW-0378">Hydrolase</keyword>
<proteinExistence type="inferred from homology"/>
<keyword evidence="3" id="KW-0238">DNA-binding</keyword>
<name>A0A1Z4VME5_9GAMM</name>
<dbReference type="GO" id="GO:0003677">
    <property type="term" value="F:DNA binding"/>
    <property type="evidence" value="ECO:0007669"/>
    <property type="project" value="UniProtKB-KW"/>
</dbReference>
<gene>
    <name evidence="5" type="ORF">FOKN1_0208</name>
</gene>
<dbReference type="GO" id="GO:0004519">
    <property type="term" value="F:endonuclease activity"/>
    <property type="evidence" value="ECO:0007669"/>
    <property type="project" value="UniProtKB-KW"/>
</dbReference>
<dbReference type="Proteomes" id="UP000218765">
    <property type="component" value="Chromosome"/>
</dbReference>
<dbReference type="Gene3D" id="3.90.220.20">
    <property type="entry name" value="DNA methylase specificity domains"/>
    <property type="match status" value="2"/>
</dbReference>
<reference evidence="5 6" key="1">
    <citation type="submission" date="2017-05" db="EMBL/GenBank/DDBJ databases">
        <title>Thiocyanate degradation by Thiohalobacter thiocyanaticus FOKN1.</title>
        <authorList>
            <person name="Oshiki M."/>
            <person name="Fukushima T."/>
            <person name="Kawano S."/>
            <person name="Nakagawa J."/>
        </authorList>
    </citation>
    <scope>NUCLEOTIDE SEQUENCE [LARGE SCALE GENOMIC DNA]</scope>
    <source>
        <strain evidence="5 6">FOKN1</strain>
    </source>
</reference>
<dbReference type="InterPro" id="IPR044946">
    <property type="entry name" value="Restrct_endonuc_typeI_TRD_sf"/>
</dbReference>
<dbReference type="Gene3D" id="1.10.287.1120">
    <property type="entry name" value="Bipartite methylase S protein"/>
    <property type="match status" value="1"/>
</dbReference>
<dbReference type="Pfam" id="PF01420">
    <property type="entry name" value="Methylase_S"/>
    <property type="match status" value="1"/>
</dbReference>
<dbReference type="RefSeq" id="WP_096363865.1">
    <property type="nucleotide sequence ID" value="NZ_AP018052.1"/>
</dbReference>
<keyword evidence="5" id="KW-0540">Nuclease</keyword>
<dbReference type="PANTHER" id="PTHR43140">
    <property type="entry name" value="TYPE-1 RESTRICTION ENZYME ECOKI SPECIFICITY PROTEIN"/>
    <property type="match status" value="1"/>
</dbReference>
<accession>A0A1Z4VME5</accession>
<dbReference type="InterPro" id="IPR051212">
    <property type="entry name" value="Type-I_RE_S_subunit"/>
</dbReference>
<dbReference type="PANTHER" id="PTHR43140:SF1">
    <property type="entry name" value="TYPE I RESTRICTION ENZYME ECOKI SPECIFICITY SUBUNIT"/>
    <property type="match status" value="1"/>
</dbReference>
<feature type="domain" description="Type I restriction modification DNA specificity" evidence="4">
    <location>
        <begin position="261"/>
        <end position="401"/>
    </location>
</feature>
<dbReference type="KEGG" id="ttc:FOKN1_0208"/>
<dbReference type="EMBL" id="AP018052">
    <property type="protein sequence ID" value="BAZ92612.1"/>
    <property type="molecule type" value="Genomic_DNA"/>
</dbReference>
<dbReference type="AlphaFoldDB" id="A0A1Z4VME5"/>
<protein>
    <submittedName>
        <fullName evidence="5">Restriction endonuclease S subunits</fullName>
    </submittedName>
</protein>
<evidence type="ECO:0000313" key="6">
    <source>
        <dbReference type="Proteomes" id="UP000218765"/>
    </source>
</evidence>
<keyword evidence="6" id="KW-1185">Reference proteome</keyword>
<evidence type="ECO:0000259" key="4">
    <source>
        <dbReference type="Pfam" id="PF01420"/>
    </source>
</evidence>
<dbReference type="GO" id="GO:0009307">
    <property type="term" value="P:DNA restriction-modification system"/>
    <property type="evidence" value="ECO:0007669"/>
    <property type="project" value="UniProtKB-KW"/>
</dbReference>